<reference evidence="11" key="1">
    <citation type="submission" date="2014-07" db="EMBL/GenBank/DDBJ databases">
        <authorList>
            <person name="Hornung V.Bastian."/>
        </authorList>
    </citation>
    <scope>NUCLEOTIDE SEQUENCE</scope>
    <source>
        <strain evidence="11">PCE-S</strain>
    </source>
</reference>
<dbReference type="RefSeq" id="WP_208925652.1">
    <property type="nucleotide sequence ID" value="NZ_LK996017.1"/>
</dbReference>
<feature type="binding site" evidence="10">
    <location>
        <position position="197"/>
    </location>
    <ligand>
        <name>Zn(2+)</name>
        <dbReference type="ChEBI" id="CHEBI:29105"/>
    </ligand>
</feature>
<dbReference type="CDD" id="cd01995">
    <property type="entry name" value="QueC-like"/>
    <property type="match status" value="1"/>
</dbReference>
<keyword evidence="10" id="KW-0671">Queuosine biosynthesis</keyword>
<name>A0A098B1C0_DESHA</name>
<feature type="binding site" evidence="10">
    <location>
        <position position="200"/>
    </location>
    <ligand>
        <name>Zn(2+)</name>
        <dbReference type="ChEBI" id="CHEBI:29105"/>
    </ligand>
</feature>
<evidence type="ECO:0000256" key="3">
    <source>
        <dbReference type="ARBA" id="ARBA00022723"/>
    </source>
</evidence>
<dbReference type="UniPathway" id="UPA00391"/>
<dbReference type="EC" id="6.3.4.20" evidence="8 10"/>
<evidence type="ECO:0000256" key="10">
    <source>
        <dbReference type="HAMAP-Rule" id="MF_01633"/>
    </source>
</evidence>
<dbReference type="GO" id="GO:0008270">
    <property type="term" value="F:zinc ion binding"/>
    <property type="evidence" value="ECO:0007669"/>
    <property type="project" value="UniProtKB-UniRule"/>
</dbReference>
<keyword evidence="5 10" id="KW-0862">Zinc</keyword>
<evidence type="ECO:0000256" key="5">
    <source>
        <dbReference type="ARBA" id="ARBA00022833"/>
    </source>
</evidence>
<organism evidence="11">
    <name type="scientific">Desulfitobacterium hafniense</name>
    <name type="common">Desulfitobacterium frappieri</name>
    <dbReference type="NCBI Taxonomy" id="49338"/>
    <lineage>
        <taxon>Bacteria</taxon>
        <taxon>Bacillati</taxon>
        <taxon>Bacillota</taxon>
        <taxon>Clostridia</taxon>
        <taxon>Eubacteriales</taxon>
        <taxon>Desulfitobacteriaceae</taxon>
        <taxon>Desulfitobacterium</taxon>
    </lineage>
</organism>
<dbReference type="HAMAP" id="MF_01633">
    <property type="entry name" value="QueC"/>
    <property type="match status" value="1"/>
</dbReference>
<dbReference type="PIRSF" id="PIRSF006293">
    <property type="entry name" value="ExsB"/>
    <property type="match status" value="1"/>
</dbReference>
<comment type="cofactor">
    <cofactor evidence="10">
        <name>Zn(2+)</name>
        <dbReference type="ChEBI" id="CHEBI:29105"/>
    </cofactor>
    <text evidence="10">Binds 1 zinc ion per subunit.</text>
</comment>
<feature type="binding site" evidence="10">
    <location>
        <position position="194"/>
    </location>
    <ligand>
        <name>Zn(2+)</name>
        <dbReference type="ChEBI" id="CHEBI:29105"/>
    </ligand>
</feature>
<dbReference type="InterPro" id="IPR014729">
    <property type="entry name" value="Rossmann-like_a/b/a_fold"/>
</dbReference>
<comment type="similarity">
    <text evidence="7 10">Belongs to the QueC family.</text>
</comment>
<sequence>MKKAVVLLSGGLDSTTCMSVAHKAGYELYPLSFDYGQRHQRELEAAKAVAQYYKVKEHRLIKIEHVGGSALTDASIQVPDYTEDGQIPVTYVPARNILFLSYALGYGEVMGAEAIFIGISSVDYSGYPDCRPEFLQAFQKVVDVGTKAGVSGQTIAIKAPLLYLSKGETIQLAAENGAPLHHTTSCYRGGEKACGTCDSCTLRLKGFAEAGIKDPIDYVNQGDRSCFSTPLED</sequence>
<comment type="catalytic activity">
    <reaction evidence="9 10">
        <text>7-carboxy-7-carbaguanine + NH4(+) + 2 ATP = 7-cyano-7-carbaguanine + 2 AMP + 2 diphosphate + 2 H(+)</text>
        <dbReference type="Rhea" id="RHEA:27982"/>
        <dbReference type="ChEBI" id="CHEBI:15378"/>
        <dbReference type="ChEBI" id="CHEBI:28938"/>
        <dbReference type="ChEBI" id="CHEBI:30616"/>
        <dbReference type="ChEBI" id="CHEBI:33019"/>
        <dbReference type="ChEBI" id="CHEBI:45075"/>
        <dbReference type="ChEBI" id="CHEBI:61036"/>
        <dbReference type="ChEBI" id="CHEBI:456215"/>
        <dbReference type="EC" id="6.3.4.20"/>
    </reaction>
</comment>
<gene>
    <name evidence="10" type="primary">queC</name>
    <name evidence="11" type="ORF">DPCES_2253</name>
</gene>
<comment type="pathway">
    <text evidence="1 10">Purine metabolism; 7-cyano-7-deazaguanine biosynthesis.</text>
</comment>
<dbReference type="AlphaFoldDB" id="A0A098B1C0"/>
<keyword evidence="2 10" id="KW-0436">Ligase</keyword>
<protein>
    <recommendedName>
        <fullName evidence="8 10">7-cyano-7-deazaguanine synthase</fullName>
        <ecNumber evidence="8 10">6.3.4.20</ecNumber>
    </recommendedName>
    <alternativeName>
        <fullName evidence="10">7-cyano-7-carbaguanine synthase</fullName>
    </alternativeName>
    <alternativeName>
        <fullName evidence="10">PreQ(0) synthase</fullName>
    </alternativeName>
    <alternativeName>
        <fullName evidence="10">Queuosine biosynthesis protein QueC</fullName>
    </alternativeName>
</protein>
<evidence type="ECO:0000256" key="2">
    <source>
        <dbReference type="ARBA" id="ARBA00022598"/>
    </source>
</evidence>
<evidence type="ECO:0000256" key="9">
    <source>
        <dbReference type="ARBA" id="ARBA00047890"/>
    </source>
</evidence>
<dbReference type="Gene3D" id="3.40.50.620">
    <property type="entry name" value="HUPs"/>
    <property type="match status" value="1"/>
</dbReference>
<dbReference type="GO" id="GO:0016879">
    <property type="term" value="F:ligase activity, forming carbon-nitrogen bonds"/>
    <property type="evidence" value="ECO:0007669"/>
    <property type="project" value="UniProtKB-UniRule"/>
</dbReference>
<dbReference type="PATRIC" id="fig|49338.4.peg.2427"/>
<dbReference type="GO" id="GO:0005524">
    <property type="term" value="F:ATP binding"/>
    <property type="evidence" value="ECO:0007669"/>
    <property type="project" value="UniProtKB-UniRule"/>
</dbReference>
<keyword evidence="4 10" id="KW-0547">Nucleotide-binding</keyword>
<feature type="binding site" evidence="10">
    <location>
        <position position="186"/>
    </location>
    <ligand>
        <name>Zn(2+)</name>
        <dbReference type="ChEBI" id="CHEBI:29105"/>
    </ligand>
</feature>
<dbReference type="InterPro" id="IPR018317">
    <property type="entry name" value="QueC"/>
</dbReference>
<dbReference type="GO" id="GO:0008616">
    <property type="term" value="P:tRNA queuosine(34) biosynthetic process"/>
    <property type="evidence" value="ECO:0007669"/>
    <property type="project" value="UniProtKB-UniRule"/>
</dbReference>
<proteinExistence type="inferred from homology"/>
<feature type="binding site" evidence="10">
    <location>
        <begin position="8"/>
        <end position="18"/>
    </location>
    <ligand>
        <name>ATP</name>
        <dbReference type="ChEBI" id="CHEBI:30616"/>
    </ligand>
</feature>
<dbReference type="EMBL" id="LK996017">
    <property type="protein sequence ID" value="CDX02140.1"/>
    <property type="molecule type" value="Genomic_DNA"/>
</dbReference>
<dbReference type="Pfam" id="PF06508">
    <property type="entry name" value="QueC"/>
    <property type="match status" value="1"/>
</dbReference>
<accession>A0A098B1C0</accession>
<evidence type="ECO:0000256" key="1">
    <source>
        <dbReference type="ARBA" id="ARBA00005061"/>
    </source>
</evidence>
<evidence type="ECO:0000256" key="8">
    <source>
        <dbReference type="ARBA" id="ARBA00039149"/>
    </source>
</evidence>
<comment type="subunit">
    <text evidence="10">Homodimer.</text>
</comment>
<keyword evidence="6 10" id="KW-0067">ATP-binding</keyword>
<evidence type="ECO:0000256" key="4">
    <source>
        <dbReference type="ARBA" id="ARBA00022741"/>
    </source>
</evidence>
<comment type="function">
    <text evidence="10">Catalyzes the ATP-dependent conversion of 7-carboxy-7-deazaguanine (CDG) to 7-cyano-7-deazaguanine (preQ(0)).</text>
</comment>
<evidence type="ECO:0000256" key="7">
    <source>
        <dbReference type="ARBA" id="ARBA00037993"/>
    </source>
</evidence>
<evidence type="ECO:0000256" key="6">
    <source>
        <dbReference type="ARBA" id="ARBA00022840"/>
    </source>
</evidence>
<dbReference type="PANTHER" id="PTHR42914:SF1">
    <property type="entry name" value="7-CYANO-7-DEAZAGUANINE SYNTHASE"/>
    <property type="match status" value="1"/>
</dbReference>
<evidence type="ECO:0000313" key="11">
    <source>
        <dbReference type="EMBL" id="CDX02140.1"/>
    </source>
</evidence>
<dbReference type="PANTHER" id="PTHR42914">
    <property type="entry name" value="7-CYANO-7-DEAZAGUANINE SYNTHASE"/>
    <property type="match status" value="1"/>
</dbReference>
<dbReference type="SUPFAM" id="SSF52402">
    <property type="entry name" value="Adenine nucleotide alpha hydrolases-like"/>
    <property type="match status" value="1"/>
</dbReference>
<keyword evidence="3 10" id="KW-0479">Metal-binding</keyword>
<dbReference type="NCBIfam" id="TIGR00364">
    <property type="entry name" value="7-cyano-7-deazaguanine synthase QueC"/>
    <property type="match status" value="1"/>
</dbReference>